<feature type="domain" description="HTH tetR-type" evidence="6">
    <location>
        <begin position="17"/>
        <end position="76"/>
    </location>
</feature>
<feature type="region of interest" description="Disordered" evidence="5">
    <location>
        <begin position="189"/>
        <end position="220"/>
    </location>
</feature>
<dbReference type="PANTHER" id="PTHR30055">
    <property type="entry name" value="HTH-TYPE TRANSCRIPTIONAL REGULATOR RUTR"/>
    <property type="match status" value="1"/>
</dbReference>
<dbReference type="RefSeq" id="WP_344864277.1">
    <property type="nucleotide sequence ID" value="NZ_BAAAZN010000012.1"/>
</dbReference>
<dbReference type="Pfam" id="PF00440">
    <property type="entry name" value="TetR_N"/>
    <property type="match status" value="1"/>
</dbReference>
<sequence>MIDEPMPRKRGPQRRAARNDRALLDAAREVFAEQGFDAPVSAVAERAGVGIGSLYRRYRTKDELLQRLCTDSLDRLAVAAKEGLDNPDPWDGLVHYIRRSVADGFGLLGPLAGAIEPTPEMNEAGARADTHTEAVVARAHAADALRPDVTTMDLFLLIGQLSHLPPGPPQDAPQMRDRLLVIAVDGLHPDVSTLPGPAPDPRRYRELWEHRRQDPPAGSS</sequence>
<dbReference type="EMBL" id="BAAAZN010000012">
    <property type="protein sequence ID" value="GAA3561874.1"/>
    <property type="molecule type" value="Genomic_DNA"/>
</dbReference>
<dbReference type="InterPro" id="IPR001647">
    <property type="entry name" value="HTH_TetR"/>
</dbReference>
<keyword evidence="3" id="KW-0804">Transcription</keyword>
<dbReference type="PRINTS" id="PR00455">
    <property type="entry name" value="HTHTETR"/>
</dbReference>
<dbReference type="PANTHER" id="PTHR30055:SF234">
    <property type="entry name" value="HTH-TYPE TRANSCRIPTIONAL REGULATOR BETI"/>
    <property type="match status" value="1"/>
</dbReference>
<evidence type="ECO:0000256" key="2">
    <source>
        <dbReference type="ARBA" id="ARBA00023125"/>
    </source>
</evidence>
<dbReference type="InterPro" id="IPR050109">
    <property type="entry name" value="HTH-type_TetR-like_transc_reg"/>
</dbReference>
<keyword evidence="1" id="KW-0805">Transcription regulation</keyword>
<evidence type="ECO:0000256" key="5">
    <source>
        <dbReference type="SAM" id="MobiDB-lite"/>
    </source>
</evidence>
<evidence type="ECO:0000259" key="6">
    <source>
        <dbReference type="PROSITE" id="PS50977"/>
    </source>
</evidence>
<reference evidence="8" key="1">
    <citation type="journal article" date="2019" name="Int. J. Syst. Evol. Microbiol.">
        <title>The Global Catalogue of Microorganisms (GCM) 10K type strain sequencing project: providing services to taxonomists for standard genome sequencing and annotation.</title>
        <authorList>
            <consortium name="The Broad Institute Genomics Platform"/>
            <consortium name="The Broad Institute Genome Sequencing Center for Infectious Disease"/>
            <person name="Wu L."/>
            <person name="Ma J."/>
        </authorList>
    </citation>
    <scope>NUCLEOTIDE SEQUENCE [LARGE SCALE GENOMIC DNA]</scope>
    <source>
        <strain evidence="8">JCM 16898</strain>
    </source>
</reference>
<dbReference type="SUPFAM" id="SSF48498">
    <property type="entry name" value="Tetracyclin repressor-like, C-terminal domain"/>
    <property type="match status" value="1"/>
</dbReference>
<evidence type="ECO:0000313" key="8">
    <source>
        <dbReference type="Proteomes" id="UP001500689"/>
    </source>
</evidence>
<evidence type="ECO:0000256" key="4">
    <source>
        <dbReference type="PROSITE-ProRule" id="PRU00335"/>
    </source>
</evidence>
<dbReference type="SUPFAM" id="SSF46689">
    <property type="entry name" value="Homeodomain-like"/>
    <property type="match status" value="1"/>
</dbReference>
<evidence type="ECO:0000256" key="3">
    <source>
        <dbReference type="ARBA" id="ARBA00023163"/>
    </source>
</evidence>
<gene>
    <name evidence="7" type="ORF">GCM10022222_52010</name>
</gene>
<dbReference type="InterPro" id="IPR036271">
    <property type="entry name" value="Tet_transcr_reg_TetR-rel_C_sf"/>
</dbReference>
<evidence type="ECO:0000313" key="7">
    <source>
        <dbReference type="EMBL" id="GAA3561874.1"/>
    </source>
</evidence>
<name>A0ABP6X815_9PSEU</name>
<dbReference type="PROSITE" id="PS50977">
    <property type="entry name" value="HTH_TETR_2"/>
    <property type="match status" value="1"/>
</dbReference>
<evidence type="ECO:0000256" key="1">
    <source>
        <dbReference type="ARBA" id="ARBA00023015"/>
    </source>
</evidence>
<dbReference type="Pfam" id="PF21597">
    <property type="entry name" value="TetR_C_43"/>
    <property type="match status" value="1"/>
</dbReference>
<comment type="caution">
    <text evidence="7">The sequence shown here is derived from an EMBL/GenBank/DDBJ whole genome shotgun (WGS) entry which is preliminary data.</text>
</comment>
<dbReference type="Proteomes" id="UP001500689">
    <property type="component" value="Unassembled WGS sequence"/>
</dbReference>
<dbReference type="InterPro" id="IPR009057">
    <property type="entry name" value="Homeodomain-like_sf"/>
</dbReference>
<feature type="compositionally biased region" description="Basic and acidic residues" evidence="5">
    <location>
        <begin position="200"/>
        <end position="214"/>
    </location>
</feature>
<keyword evidence="8" id="KW-1185">Reference proteome</keyword>
<accession>A0ABP6X815</accession>
<keyword evidence="2 4" id="KW-0238">DNA-binding</keyword>
<dbReference type="InterPro" id="IPR049445">
    <property type="entry name" value="TetR_SbtR-like_C"/>
</dbReference>
<protein>
    <submittedName>
        <fullName evidence="7">TetR/AcrR family transcriptional regulator</fullName>
    </submittedName>
</protein>
<organism evidence="7 8">
    <name type="scientific">Amycolatopsis ultiminotia</name>
    <dbReference type="NCBI Taxonomy" id="543629"/>
    <lineage>
        <taxon>Bacteria</taxon>
        <taxon>Bacillati</taxon>
        <taxon>Actinomycetota</taxon>
        <taxon>Actinomycetes</taxon>
        <taxon>Pseudonocardiales</taxon>
        <taxon>Pseudonocardiaceae</taxon>
        <taxon>Amycolatopsis</taxon>
    </lineage>
</organism>
<dbReference type="Gene3D" id="1.10.357.10">
    <property type="entry name" value="Tetracycline Repressor, domain 2"/>
    <property type="match status" value="1"/>
</dbReference>
<proteinExistence type="predicted"/>
<feature type="DNA-binding region" description="H-T-H motif" evidence="4">
    <location>
        <begin position="39"/>
        <end position="58"/>
    </location>
</feature>